<reference evidence="2" key="1">
    <citation type="submission" date="2013-09" db="EMBL/GenBank/DDBJ databases">
        <title>Corchorus olitorius genome sequencing.</title>
        <authorList>
            <person name="Alam M."/>
            <person name="Haque M.S."/>
            <person name="Islam M.S."/>
            <person name="Emdad E.M."/>
            <person name="Islam M.M."/>
            <person name="Ahmed B."/>
            <person name="Halim A."/>
            <person name="Hossen Q.M.M."/>
            <person name="Hossain M.Z."/>
            <person name="Ahmed R."/>
            <person name="Khan M.M."/>
            <person name="Islam R."/>
            <person name="Rashid M.M."/>
            <person name="Khan S.A."/>
            <person name="Rahman M.S."/>
            <person name="Alam M."/>
            <person name="Yahiya A.S."/>
            <person name="Khan M.S."/>
            <person name="Azam M.S."/>
            <person name="Haque T."/>
            <person name="Lashkar M.Z.H."/>
            <person name="Akhand A.I."/>
            <person name="Morshed G."/>
            <person name="Roy S."/>
            <person name="Uddin K.S."/>
            <person name="Rabeya T."/>
            <person name="Hossain A.S."/>
            <person name="Chowdhury A."/>
            <person name="Snigdha A.R."/>
            <person name="Mortoza M.S."/>
            <person name="Matin S.A."/>
            <person name="Hoque S.M.E."/>
            <person name="Islam M.K."/>
            <person name="Roy D.K."/>
            <person name="Haider R."/>
            <person name="Moosa M.M."/>
            <person name="Elias S.M."/>
            <person name="Hasan A.M."/>
            <person name="Jahan S."/>
            <person name="Shafiuddin M."/>
            <person name="Mahmood N."/>
            <person name="Shommy N.S."/>
        </authorList>
    </citation>
    <scope>NUCLEOTIDE SEQUENCE [LARGE SCALE GENOMIC DNA]</scope>
    <source>
        <strain evidence="2">cv. O-4</strain>
    </source>
</reference>
<accession>A0A1R3IC56</accession>
<evidence type="ECO:0000313" key="2">
    <source>
        <dbReference type="Proteomes" id="UP000187203"/>
    </source>
</evidence>
<dbReference type="AlphaFoldDB" id="A0A1R3IC56"/>
<keyword evidence="2" id="KW-1185">Reference proteome</keyword>
<comment type="caution">
    <text evidence="1">The sequence shown here is derived from an EMBL/GenBank/DDBJ whole genome shotgun (WGS) entry which is preliminary data.</text>
</comment>
<dbReference type="EMBL" id="AWUE01018461">
    <property type="protein sequence ID" value="OMO80135.1"/>
    <property type="molecule type" value="Genomic_DNA"/>
</dbReference>
<protein>
    <submittedName>
        <fullName evidence="1">Uncharacterized protein</fullName>
    </submittedName>
</protein>
<proteinExistence type="predicted"/>
<gene>
    <name evidence="1" type="ORF">COLO4_24206</name>
</gene>
<organism evidence="1 2">
    <name type="scientific">Corchorus olitorius</name>
    <dbReference type="NCBI Taxonomy" id="93759"/>
    <lineage>
        <taxon>Eukaryota</taxon>
        <taxon>Viridiplantae</taxon>
        <taxon>Streptophyta</taxon>
        <taxon>Embryophyta</taxon>
        <taxon>Tracheophyta</taxon>
        <taxon>Spermatophyta</taxon>
        <taxon>Magnoliopsida</taxon>
        <taxon>eudicotyledons</taxon>
        <taxon>Gunneridae</taxon>
        <taxon>Pentapetalae</taxon>
        <taxon>rosids</taxon>
        <taxon>malvids</taxon>
        <taxon>Malvales</taxon>
        <taxon>Malvaceae</taxon>
        <taxon>Grewioideae</taxon>
        <taxon>Apeibeae</taxon>
        <taxon>Corchorus</taxon>
    </lineage>
</organism>
<name>A0A1R3IC56_9ROSI</name>
<dbReference type="Proteomes" id="UP000187203">
    <property type="component" value="Unassembled WGS sequence"/>
</dbReference>
<sequence>MAAAADPQSSTPSQKQAHHLLSFVTAPEKKLHPSSILSLPISLNSSPLMVEASTSASFAVVFLPFSITFPLLI</sequence>
<evidence type="ECO:0000313" key="1">
    <source>
        <dbReference type="EMBL" id="OMO80135.1"/>
    </source>
</evidence>